<evidence type="ECO:0000256" key="1">
    <source>
        <dbReference type="ARBA" id="ARBA00009947"/>
    </source>
</evidence>
<dbReference type="STRING" id="1220924.W2S2N5"/>
<evidence type="ECO:0000256" key="2">
    <source>
        <dbReference type="RuleBase" id="RU003876"/>
    </source>
</evidence>
<dbReference type="PANTHER" id="PTHR11875">
    <property type="entry name" value="TESTIS-SPECIFIC Y-ENCODED PROTEIN"/>
    <property type="match status" value="1"/>
</dbReference>
<sequence>MSESPEAQSPDPQISAAFEELSKLEVDFANVEIDALRRKEYRLRPIFAARRAALRKIPGFWRQVFLNAPDEIQSYYSSADVSALAAIEDFNVERYQISSETEGEPRSLRFEFTFGDNDAFGACTLTKEFEWKASATGDGPGRLVSKAVPIKWKNKKSDLTKGMLDMAVELEAAEEAMKMKKGGEEVELVEREGLWQYEKLREAIAKTEEAEDDEPTWLNWFGFRGAVEKRTEKKEEDEKNGENGAEVEDVDMDDEFDDGLLDVEVFPPGEDVAIALAEDLFVDAMDFFSGSMSVPCAMICFADHFPAVQSQEADDFDGFDEDSDEDDEAGEGEDGDDVPELVEEGANNDKRPSKRQRTQ</sequence>
<evidence type="ECO:0000313" key="5">
    <source>
        <dbReference type="Proteomes" id="UP000030752"/>
    </source>
</evidence>
<organism evidence="4 5">
    <name type="scientific">Cyphellophora europaea (strain CBS 101466)</name>
    <name type="common">Phialophora europaea</name>
    <dbReference type="NCBI Taxonomy" id="1220924"/>
    <lineage>
        <taxon>Eukaryota</taxon>
        <taxon>Fungi</taxon>
        <taxon>Dikarya</taxon>
        <taxon>Ascomycota</taxon>
        <taxon>Pezizomycotina</taxon>
        <taxon>Eurotiomycetes</taxon>
        <taxon>Chaetothyriomycetidae</taxon>
        <taxon>Chaetothyriales</taxon>
        <taxon>Cyphellophoraceae</taxon>
        <taxon>Cyphellophora</taxon>
    </lineage>
</organism>
<keyword evidence="5" id="KW-1185">Reference proteome</keyword>
<proteinExistence type="inferred from homology"/>
<dbReference type="InterPro" id="IPR002164">
    <property type="entry name" value="NAP_family"/>
</dbReference>
<dbReference type="GeneID" id="19969463"/>
<evidence type="ECO:0000256" key="3">
    <source>
        <dbReference type="SAM" id="MobiDB-lite"/>
    </source>
</evidence>
<feature type="compositionally biased region" description="Acidic residues" evidence="3">
    <location>
        <begin position="312"/>
        <end position="343"/>
    </location>
</feature>
<dbReference type="Gene3D" id="3.30.1120.90">
    <property type="entry name" value="Nucleosome assembly protein"/>
    <property type="match status" value="1"/>
</dbReference>
<dbReference type="Proteomes" id="UP000030752">
    <property type="component" value="Unassembled WGS sequence"/>
</dbReference>
<protein>
    <submittedName>
        <fullName evidence="4">Uncharacterized protein</fullName>
    </submittedName>
</protein>
<feature type="compositionally biased region" description="Basic and acidic residues" evidence="3">
    <location>
        <begin position="231"/>
        <end position="241"/>
    </location>
</feature>
<feature type="region of interest" description="Disordered" evidence="3">
    <location>
        <begin position="231"/>
        <end position="252"/>
    </location>
</feature>
<dbReference type="EMBL" id="KB822718">
    <property type="protein sequence ID" value="ETN42966.1"/>
    <property type="molecule type" value="Genomic_DNA"/>
</dbReference>
<dbReference type="eggNOG" id="KOG1508">
    <property type="taxonomic scope" value="Eukaryota"/>
</dbReference>
<dbReference type="GO" id="GO:0005634">
    <property type="term" value="C:nucleus"/>
    <property type="evidence" value="ECO:0007669"/>
    <property type="project" value="InterPro"/>
</dbReference>
<dbReference type="InterPro" id="IPR037231">
    <property type="entry name" value="NAP-like_sf"/>
</dbReference>
<gene>
    <name evidence="4" type="ORF">HMPREF1541_02124</name>
</gene>
<feature type="region of interest" description="Disordered" evidence="3">
    <location>
        <begin position="311"/>
        <end position="359"/>
    </location>
</feature>
<comment type="similarity">
    <text evidence="1 2">Belongs to the nucleosome assembly protein (NAP) family.</text>
</comment>
<dbReference type="VEuPathDB" id="FungiDB:HMPREF1541_02124"/>
<dbReference type="HOGENOM" id="CLU_038163_0_0_1"/>
<dbReference type="OrthoDB" id="19419at2759"/>
<name>W2S2N5_CYPE1</name>
<dbReference type="InParanoid" id="W2S2N5"/>
<dbReference type="GO" id="GO:0006334">
    <property type="term" value="P:nucleosome assembly"/>
    <property type="evidence" value="ECO:0007669"/>
    <property type="project" value="InterPro"/>
</dbReference>
<dbReference type="SUPFAM" id="SSF143113">
    <property type="entry name" value="NAP-like"/>
    <property type="match status" value="1"/>
</dbReference>
<evidence type="ECO:0000313" key="4">
    <source>
        <dbReference type="EMBL" id="ETN42966.1"/>
    </source>
</evidence>
<dbReference type="RefSeq" id="XP_008714702.1">
    <property type="nucleotide sequence ID" value="XM_008716480.1"/>
</dbReference>
<dbReference type="Pfam" id="PF00956">
    <property type="entry name" value="NAP"/>
    <property type="match status" value="1"/>
</dbReference>
<dbReference type="AlphaFoldDB" id="W2S2N5"/>
<accession>W2S2N5</accession>
<reference evidence="4 5" key="1">
    <citation type="submission" date="2013-03" db="EMBL/GenBank/DDBJ databases">
        <title>The Genome Sequence of Phialophora europaea CBS 101466.</title>
        <authorList>
            <consortium name="The Broad Institute Genomics Platform"/>
            <person name="Cuomo C."/>
            <person name="de Hoog S."/>
            <person name="Gorbushina A."/>
            <person name="Walker B."/>
            <person name="Young S.K."/>
            <person name="Zeng Q."/>
            <person name="Gargeya S."/>
            <person name="Fitzgerald M."/>
            <person name="Haas B."/>
            <person name="Abouelleil A."/>
            <person name="Allen A.W."/>
            <person name="Alvarado L."/>
            <person name="Arachchi H.M."/>
            <person name="Berlin A.M."/>
            <person name="Chapman S.B."/>
            <person name="Gainer-Dewar J."/>
            <person name="Goldberg J."/>
            <person name="Griggs A."/>
            <person name="Gujja S."/>
            <person name="Hansen M."/>
            <person name="Howarth C."/>
            <person name="Imamovic A."/>
            <person name="Ireland A."/>
            <person name="Larimer J."/>
            <person name="McCowan C."/>
            <person name="Murphy C."/>
            <person name="Pearson M."/>
            <person name="Poon T.W."/>
            <person name="Priest M."/>
            <person name="Roberts A."/>
            <person name="Saif S."/>
            <person name="Shea T."/>
            <person name="Sisk P."/>
            <person name="Sykes S."/>
            <person name="Wortman J."/>
            <person name="Nusbaum C."/>
            <person name="Birren B."/>
        </authorList>
    </citation>
    <scope>NUCLEOTIDE SEQUENCE [LARGE SCALE GENOMIC DNA]</scope>
    <source>
        <strain evidence="4 5">CBS 101466</strain>
    </source>
</reference>